<keyword evidence="3" id="KW-1185">Reference proteome</keyword>
<evidence type="ECO:0000313" key="3">
    <source>
        <dbReference type="Proteomes" id="UP001500840"/>
    </source>
</evidence>
<dbReference type="Proteomes" id="UP001500840">
    <property type="component" value="Unassembled WGS sequence"/>
</dbReference>
<dbReference type="EMBL" id="BAABGA010000039">
    <property type="protein sequence ID" value="GAA4456695.1"/>
    <property type="molecule type" value="Genomic_DNA"/>
</dbReference>
<evidence type="ECO:0000313" key="2">
    <source>
        <dbReference type="EMBL" id="GAA4456695.1"/>
    </source>
</evidence>
<evidence type="ECO:0000256" key="1">
    <source>
        <dbReference type="SAM" id="MobiDB-lite"/>
    </source>
</evidence>
<gene>
    <name evidence="2" type="ORF">GCM10023156_32420</name>
</gene>
<feature type="region of interest" description="Disordered" evidence="1">
    <location>
        <begin position="1"/>
        <end position="20"/>
    </location>
</feature>
<name>A0ABP8MWR5_9BACT</name>
<protein>
    <submittedName>
        <fullName evidence="2">Uncharacterized protein</fullName>
    </submittedName>
</protein>
<reference evidence="3" key="1">
    <citation type="journal article" date="2019" name="Int. J. Syst. Evol. Microbiol.">
        <title>The Global Catalogue of Microorganisms (GCM) 10K type strain sequencing project: providing services to taxonomists for standard genome sequencing and annotation.</title>
        <authorList>
            <consortium name="The Broad Institute Genomics Platform"/>
            <consortium name="The Broad Institute Genome Sequencing Center for Infectious Disease"/>
            <person name="Wu L."/>
            <person name="Ma J."/>
        </authorList>
    </citation>
    <scope>NUCLEOTIDE SEQUENCE [LARGE SCALE GENOMIC DNA]</scope>
    <source>
        <strain evidence="3">JCM 17759</strain>
    </source>
</reference>
<comment type="caution">
    <text evidence="2">The sequence shown here is derived from an EMBL/GenBank/DDBJ whole genome shotgun (WGS) entry which is preliminary data.</text>
</comment>
<organism evidence="2 3">
    <name type="scientific">Novipirellula rosea</name>
    <dbReference type="NCBI Taxonomy" id="1031540"/>
    <lineage>
        <taxon>Bacteria</taxon>
        <taxon>Pseudomonadati</taxon>
        <taxon>Planctomycetota</taxon>
        <taxon>Planctomycetia</taxon>
        <taxon>Pirellulales</taxon>
        <taxon>Pirellulaceae</taxon>
        <taxon>Novipirellula</taxon>
    </lineage>
</organism>
<sequence length="124" mass="14708">MDNCEWRPITDKNMGDKNTKAEERGTRYFVRKSYCRTNLSVYSLTLIRENISLQRAVSHRQMAPERINLPLVAIMKQSSVAEERLKNHWLENKKRLLKQIRSVRGPVFAGSHEVIQYDWHSDHR</sequence>
<proteinExistence type="predicted"/>
<accession>A0ABP8MWR5</accession>